<proteinExistence type="predicted"/>
<gene>
    <name evidence="1" type="ORF">PILCRDRAFT_827814</name>
</gene>
<protein>
    <submittedName>
        <fullName evidence="1">Uncharacterized protein</fullName>
    </submittedName>
</protein>
<keyword evidence="2" id="KW-1185">Reference proteome</keyword>
<name>A0A0C3F4R4_PILCF</name>
<evidence type="ECO:0000313" key="1">
    <source>
        <dbReference type="EMBL" id="KIM74886.1"/>
    </source>
</evidence>
<evidence type="ECO:0000313" key="2">
    <source>
        <dbReference type="Proteomes" id="UP000054166"/>
    </source>
</evidence>
<sequence length="55" mass="6314">MGVPRRSTITPVLYAKSQRGKLDRAPCQVLLIAFWGGYVSTGVYRLTRMYRIPLR</sequence>
<reference evidence="1 2" key="1">
    <citation type="submission" date="2014-04" db="EMBL/GenBank/DDBJ databases">
        <authorList>
            <consortium name="DOE Joint Genome Institute"/>
            <person name="Kuo A."/>
            <person name="Tarkka M."/>
            <person name="Buscot F."/>
            <person name="Kohler A."/>
            <person name="Nagy L.G."/>
            <person name="Floudas D."/>
            <person name="Copeland A."/>
            <person name="Barry K.W."/>
            <person name="Cichocki N."/>
            <person name="Veneault-Fourrey C."/>
            <person name="LaButti K."/>
            <person name="Lindquist E.A."/>
            <person name="Lipzen A."/>
            <person name="Lundell T."/>
            <person name="Morin E."/>
            <person name="Murat C."/>
            <person name="Sun H."/>
            <person name="Tunlid A."/>
            <person name="Henrissat B."/>
            <person name="Grigoriev I.V."/>
            <person name="Hibbett D.S."/>
            <person name="Martin F."/>
            <person name="Nordberg H.P."/>
            <person name="Cantor M.N."/>
            <person name="Hua S.X."/>
        </authorList>
    </citation>
    <scope>NUCLEOTIDE SEQUENCE [LARGE SCALE GENOMIC DNA]</scope>
    <source>
        <strain evidence="1 2">F 1598</strain>
    </source>
</reference>
<reference evidence="2" key="2">
    <citation type="submission" date="2015-01" db="EMBL/GenBank/DDBJ databases">
        <title>Evolutionary Origins and Diversification of the Mycorrhizal Mutualists.</title>
        <authorList>
            <consortium name="DOE Joint Genome Institute"/>
            <consortium name="Mycorrhizal Genomics Consortium"/>
            <person name="Kohler A."/>
            <person name="Kuo A."/>
            <person name="Nagy L.G."/>
            <person name="Floudas D."/>
            <person name="Copeland A."/>
            <person name="Barry K.W."/>
            <person name="Cichocki N."/>
            <person name="Veneault-Fourrey C."/>
            <person name="LaButti K."/>
            <person name="Lindquist E.A."/>
            <person name="Lipzen A."/>
            <person name="Lundell T."/>
            <person name="Morin E."/>
            <person name="Murat C."/>
            <person name="Riley R."/>
            <person name="Ohm R."/>
            <person name="Sun H."/>
            <person name="Tunlid A."/>
            <person name="Henrissat B."/>
            <person name="Grigoriev I.V."/>
            <person name="Hibbett D.S."/>
            <person name="Martin F."/>
        </authorList>
    </citation>
    <scope>NUCLEOTIDE SEQUENCE [LARGE SCALE GENOMIC DNA]</scope>
    <source>
        <strain evidence="2">F 1598</strain>
    </source>
</reference>
<dbReference type="AlphaFoldDB" id="A0A0C3F4R4"/>
<dbReference type="Proteomes" id="UP000054166">
    <property type="component" value="Unassembled WGS sequence"/>
</dbReference>
<accession>A0A0C3F4R4</accession>
<dbReference type="HOGENOM" id="CLU_3033223_0_0_1"/>
<dbReference type="EMBL" id="KN833054">
    <property type="protein sequence ID" value="KIM74886.1"/>
    <property type="molecule type" value="Genomic_DNA"/>
</dbReference>
<organism evidence="1 2">
    <name type="scientific">Piloderma croceum (strain F 1598)</name>
    <dbReference type="NCBI Taxonomy" id="765440"/>
    <lineage>
        <taxon>Eukaryota</taxon>
        <taxon>Fungi</taxon>
        <taxon>Dikarya</taxon>
        <taxon>Basidiomycota</taxon>
        <taxon>Agaricomycotina</taxon>
        <taxon>Agaricomycetes</taxon>
        <taxon>Agaricomycetidae</taxon>
        <taxon>Atheliales</taxon>
        <taxon>Atheliaceae</taxon>
        <taxon>Piloderma</taxon>
    </lineage>
</organism>
<dbReference type="InParanoid" id="A0A0C3F4R4"/>